<evidence type="ECO:0000313" key="2">
    <source>
        <dbReference type="EMBL" id="CAF3764246.1"/>
    </source>
</evidence>
<gene>
    <name evidence="1" type="ORF">OVA965_LOCUS14237</name>
    <name evidence="2" type="ORF">TMI583_LOCUS14241</name>
</gene>
<dbReference type="Proteomes" id="UP000682733">
    <property type="component" value="Unassembled WGS sequence"/>
</dbReference>
<evidence type="ECO:0000313" key="3">
    <source>
        <dbReference type="Proteomes" id="UP000677228"/>
    </source>
</evidence>
<protein>
    <submittedName>
        <fullName evidence="1">Uncharacterized protein</fullName>
    </submittedName>
</protein>
<dbReference type="AlphaFoldDB" id="A0A8S2DXV0"/>
<accession>A0A8S2DXV0</accession>
<proteinExistence type="predicted"/>
<dbReference type="EMBL" id="CAJOBA010006135">
    <property type="protein sequence ID" value="CAF3764246.1"/>
    <property type="molecule type" value="Genomic_DNA"/>
</dbReference>
<reference evidence="1" key="1">
    <citation type="submission" date="2021-02" db="EMBL/GenBank/DDBJ databases">
        <authorList>
            <person name="Nowell W R."/>
        </authorList>
    </citation>
    <scope>NUCLEOTIDE SEQUENCE</scope>
</reference>
<comment type="caution">
    <text evidence="1">The sequence shown here is derived from an EMBL/GenBank/DDBJ whole genome shotgun (WGS) entry which is preliminary data.</text>
</comment>
<dbReference type="Proteomes" id="UP000677228">
    <property type="component" value="Unassembled WGS sequence"/>
</dbReference>
<feature type="non-terminal residue" evidence="1">
    <location>
        <position position="1"/>
    </location>
</feature>
<evidence type="ECO:0000313" key="1">
    <source>
        <dbReference type="EMBL" id="CAF0994419.1"/>
    </source>
</evidence>
<name>A0A8S2DXV0_9BILA</name>
<organism evidence="1 3">
    <name type="scientific">Didymodactylos carnosus</name>
    <dbReference type="NCBI Taxonomy" id="1234261"/>
    <lineage>
        <taxon>Eukaryota</taxon>
        <taxon>Metazoa</taxon>
        <taxon>Spiralia</taxon>
        <taxon>Gnathifera</taxon>
        <taxon>Rotifera</taxon>
        <taxon>Eurotatoria</taxon>
        <taxon>Bdelloidea</taxon>
        <taxon>Philodinida</taxon>
        <taxon>Philodinidae</taxon>
        <taxon>Didymodactylos</taxon>
    </lineage>
</organism>
<sequence>VLEKEGHQFHHISCVIFALPVFGSPPYTIEYFVHEFKSYKGPIPVLIIDQDMHRLAVHCAKRGYIVSELNPADSHGIVGEYWQNKGPGTEEKLALTTAALLTQHHATNPHVLDVNNYRLIDVHTRIFNYNDPVNHELTNTQSKSSVRQQASTSLDCFKSRNIIRNTQ</sequence>
<dbReference type="EMBL" id="CAJNOK010006127">
    <property type="protein sequence ID" value="CAF0994419.1"/>
    <property type="molecule type" value="Genomic_DNA"/>
</dbReference>